<gene>
    <name evidence="1" type="ORF">SAMN02745910_03702</name>
</gene>
<dbReference type="RefSeq" id="WP_061805985.1">
    <property type="nucleotide sequence ID" value="NZ_FOXX01000010.1"/>
</dbReference>
<comment type="caution">
    <text evidence="1">The sequence shown here is derived from an EMBL/GenBank/DDBJ whole genome shotgun (WGS) entry which is preliminary data.</text>
</comment>
<sequence length="124" mass="14190">MSIAGKKLMLLVLLLVFLCLLVFYYMNNVANKTDAKEQTKVLQSLPASEKTKDTKNERFNIYYYQITKIDGNSYKAKTKEGTSITFTTKSLEEPLSDKLAEGDIIKAYFDKKVPTNGLYKVEKR</sequence>
<proteinExistence type="predicted"/>
<protein>
    <submittedName>
        <fullName evidence="1">Uncharacterized protein</fullName>
    </submittedName>
</protein>
<dbReference type="EMBL" id="FOXX01000010">
    <property type="protein sequence ID" value="SFQ80970.1"/>
    <property type="molecule type" value="Genomic_DNA"/>
</dbReference>
<keyword evidence="2" id="KW-1185">Reference proteome</keyword>
<dbReference type="Proteomes" id="UP000182762">
    <property type="component" value="Unassembled WGS sequence"/>
</dbReference>
<reference evidence="1 2" key="1">
    <citation type="submission" date="2016-10" db="EMBL/GenBank/DDBJ databases">
        <authorList>
            <person name="Varghese N."/>
            <person name="Submissions S."/>
        </authorList>
    </citation>
    <scope>NUCLEOTIDE SEQUENCE [LARGE SCALE GENOMIC DNA]</scope>
    <source>
        <strain evidence="1 2">DSM 13796</strain>
    </source>
</reference>
<evidence type="ECO:0000313" key="1">
    <source>
        <dbReference type="EMBL" id="SFQ80970.1"/>
    </source>
</evidence>
<dbReference type="GeneID" id="93712291"/>
<accession>A0A1I6BJ54</accession>
<name>A0A1I6BJ54_9BACI</name>
<organism evidence="1 2">
    <name type="scientific">Priestia endophytica DSM 13796</name>
    <dbReference type="NCBI Taxonomy" id="1121089"/>
    <lineage>
        <taxon>Bacteria</taxon>
        <taxon>Bacillati</taxon>
        <taxon>Bacillota</taxon>
        <taxon>Bacilli</taxon>
        <taxon>Bacillales</taxon>
        <taxon>Bacillaceae</taxon>
        <taxon>Priestia</taxon>
    </lineage>
</organism>
<evidence type="ECO:0000313" key="2">
    <source>
        <dbReference type="Proteomes" id="UP000182762"/>
    </source>
</evidence>